<feature type="domain" description="Resolvase/invertase-type recombinase catalytic" evidence="1">
    <location>
        <begin position="5"/>
        <end position="91"/>
    </location>
</feature>
<dbReference type="Proteomes" id="UP000463951">
    <property type="component" value="Chromosome"/>
</dbReference>
<reference evidence="2 3" key="1">
    <citation type="journal article" date="2020" name="Int. J. Syst. Evol. Microbiol.">
        <title>Reclassification of Streptomyces castelarensis and Streptomyces sporoclivatus as later heterotypic synonyms of Streptomyces antimycoticus.</title>
        <authorList>
            <person name="Komaki H."/>
            <person name="Tamura T."/>
        </authorList>
    </citation>
    <scope>NUCLEOTIDE SEQUENCE [LARGE SCALE GENOMIC DNA]</scope>
    <source>
        <strain evidence="2 3">NBRC 100767</strain>
    </source>
</reference>
<dbReference type="GO" id="GO:0003677">
    <property type="term" value="F:DNA binding"/>
    <property type="evidence" value="ECO:0007669"/>
    <property type="project" value="InterPro"/>
</dbReference>
<protein>
    <recommendedName>
        <fullName evidence="1">Resolvase/invertase-type recombinase catalytic domain-containing protein</fullName>
    </recommendedName>
</protein>
<proteinExistence type="predicted"/>
<evidence type="ECO:0000313" key="3">
    <source>
        <dbReference type="Proteomes" id="UP000463951"/>
    </source>
</evidence>
<dbReference type="GO" id="GO:0000150">
    <property type="term" value="F:DNA strand exchange activity"/>
    <property type="evidence" value="ECO:0007669"/>
    <property type="project" value="InterPro"/>
</dbReference>
<gene>
    <name evidence="2" type="ORF">SSPO_026960</name>
</gene>
<name>A0A499UK00_9ACTN</name>
<dbReference type="InterPro" id="IPR006119">
    <property type="entry name" value="Resolv_N"/>
</dbReference>
<dbReference type="EMBL" id="AP019620">
    <property type="protein sequence ID" value="BBJ39978.1"/>
    <property type="molecule type" value="Genomic_DNA"/>
</dbReference>
<dbReference type="Pfam" id="PF00239">
    <property type="entry name" value="Resolvase"/>
    <property type="match status" value="1"/>
</dbReference>
<evidence type="ECO:0000259" key="1">
    <source>
        <dbReference type="Pfam" id="PF00239"/>
    </source>
</evidence>
<dbReference type="AlphaFoldDB" id="A0A499UK00"/>
<evidence type="ECO:0000313" key="2">
    <source>
        <dbReference type="EMBL" id="BBJ39978.1"/>
    </source>
</evidence>
<accession>A0A499UK00</accession>
<sequence>MKPLIYGYMRVASDAPDDELDDIEQQMRRFAEVEGFCYATTFYECQNGSQAAFNELAEELQRTESHHVVVPSMSHISAHPILLAHMVQRLELDAAAQVVELCDVR</sequence>
<organism evidence="2 3">
    <name type="scientific">Streptomyces antimycoticus</name>
    <dbReference type="NCBI Taxonomy" id="68175"/>
    <lineage>
        <taxon>Bacteria</taxon>
        <taxon>Bacillati</taxon>
        <taxon>Actinomycetota</taxon>
        <taxon>Actinomycetes</taxon>
        <taxon>Kitasatosporales</taxon>
        <taxon>Streptomycetaceae</taxon>
        <taxon>Streptomyces</taxon>
        <taxon>Streptomyces violaceusniger group</taxon>
    </lineage>
</organism>